<feature type="chain" id="PRO_5039537224" evidence="5">
    <location>
        <begin position="26"/>
        <end position="682"/>
    </location>
</feature>
<dbReference type="GO" id="GO:0051118">
    <property type="term" value="F:glucan endo-1,3-alpha-glucosidase activity"/>
    <property type="evidence" value="ECO:0007669"/>
    <property type="project" value="InterPro"/>
</dbReference>
<dbReference type="Proteomes" id="UP000199111">
    <property type="component" value="Unassembled WGS sequence"/>
</dbReference>
<evidence type="ECO:0000256" key="4">
    <source>
        <dbReference type="SAM" id="MobiDB-lite"/>
    </source>
</evidence>
<dbReference type="Pfam" id="PF24517">
    <property type="entry name" value="CBM96"/>
    <property type="match status" value="1"/>
</dbReference>
<organism evidence="7 8">
    <name type="scientific">Streptosporangium canum</name>
    <dbReference type="NCBI Taxonomy" id="324952"/>
    <lineage>
        <taxon>Bacteria</taxon>
        <taxon>Bacillati</taxon>
        <taxon>Actinomycetota</taxon>
        <taxon>Actinomycetes</taxon>
        <taxon>Streptosporangiales</taxon>
        <taxon>Streptosporangiaceae</taxon>
        <taxon>Streptosporangium</taxon>
    </lineage>
</organism>
<dbReference type="PROSITE" id="PS51318">
    <property type="entry name" value="TAT"/>
    <property type="match status" value="1"/>
</dbReference>
<sequence length="682" mass="73407">MPPNRRTTVALIVAALSLAASGGLATVSAAPAAAALADTTVPATDDVFISQAEPAKSYGTATWLSACAASCNGKTNGERRVLTGFTVSGVPKGATNVKMTLEVTPGRTVETVVSVHKVTSAWTESATTWNSKPTIGAAFATRDGFTANKAAGIDVSSAFTGNGRYTFALTAGEGPVAVLYSSRETGDRGPRLKISYSPASATPTPTPSATPSATPTATATATPPPSSGNCLPFDKLSPSALRSFDKKVFAFYFPPYPVSIDNKDPSKDQHASWLDPMGSNGMYAGQGGHSRDRPLPRPVRPEKNWRQLDFEVEVRQAIAMGLDGFIYEHHTSASDQRFNQFPAMLAAAKAVDPNFKIMISPDFPTAKDSPHDKVIEDILLAKGHPSLYKLDDGTIPLAPFYPERHPAAWWDQLRDKLAAKGMKTSLFPIFLSWNGTGKTEWNDHVVGYSSWGSKWVSTTESLRKGGVEAHKRGRLYMAPASLEDVRPRDKRLWEPANSQLLQQSFLKAAQGDADIIALITWNDYAESWVAPSVKRGYAPSDLITYYTTLFKTGKAPVVARDALYYFHRSHRTDAPFDATKQTIGPIKVLNGDPATNTVELVAFLKTPGKLVIKQGSQVDTLDAQAGLVSFKAEMVPGTTPVFELQRGGKTVQTVESKTPIRKSVVYQDLINHAGGGLSCNRP</sequence>
<dbReference type="Pfam" id="PF03659">
    <property type="entry name" value="Glyco_hydro_71"/>
    <property type="match status" value="1"/>
</dbReference>
<evidence type="ECO:0000256" key="5">
    <source>
        <dbReference type="SAM" id="SignalP"/>
    </source>
</evidence>
<gene>
    <name evidence="7" type="ORF">SAMN05216275_1732</name>
</gene>
<dbReference type="InterPro" id="IPR005197">
    <property type="entry name" value="Glyco_hydro_71"/>
</dbReference>
<evidence type="ECO:0000256" key="2">
    <source>
        <dbReference type="ARBA" id="ARBA00022525"/>
    </source>
</evidence>
<evidence type="ECO:0000313" key="8">
    <source>
        <dbReference type="Proteomes" id="UP000199111"/>
    </source>
</evidence>
<protein>
    <submittedName>
        <fullName evidence="7">Glycosyl hydrolase family 71</fullName>
    </submittedName>
</protein>
<keyword evidence="7" id="KW-0378">Hydrolase</keyword>
<reference evidence="8" key="1">
    <citation type="submission" date="2016-10" db="EMBL/GenBank/DDBJ databases">
        <authorList>
            <person name="Varghese N."/>
            <person name="Submissions S."/>
        </authorList>
    </citation>
    <scope>NUCLEOTIDE SEQUENCE [LARGE SCALE GENOMIC DNA]</scope>
    <source>
        <strain evidence="8">CGMCC 4.2126</strain>
    </source>
</reference>
<evidence type="ECO:0000259" key="6">
    <source>
        <dbReference type="Pfam" id="PF24517"/>
    </source>
</evidence>
<dbReference type="CDD" id="cd11577">
    <property type="entry name" value="GH71"/>
    <property type="match status" value="1"/>
</dbReference>
<dbReference type="NCBIfam" id="NF033679">
    <property type="entry name" value="DNRLRE_dom"/>
    <property type="match status" value="1"/>
</dbReference>
<proteinExistence type="predicted"/>
<evidence type="ECO:0000256" key="1">
    <source>
        <dbReference type="ARBA" id="ARBA00004613"/>
    </source>
</evidence>
<dbReference type="GeneID" id="96303868"/>
<comment type="subcellular location">
    <subcellularLocation>
        <location evidence="1">Secreted</location>
    </subcellularLocation>
</comment>
<accession>A0A1I4FVU3</accession>
<dbReference type="AlphaFoldDB" id="A0A1I4FVU3"/>
<dbReference type="InterPro" id="IPR055372">
    <property type="entry name" value="CBM96"/>
</dbReference>
<feature type="domain" description="Carbohydrate-binding module family 96" evidence="6">
    <location>
        <begin position="39"/>
        <end position="195"/>
    </location>
</feature>
<name>A0A1I4FVU3_9ACTN</name>
<keyword evidence="2" id="KW-0964">Secreted</keyword>
<evidence type="ECO:0000313" key="7">
    <source>
        <dbReference type="EMBL" id="SFL21127.1"/>
    </source>
</evidence>
<feature type="compositionally biased region" description="Low complexity" evidence="4">
    <location>
        <begin position="197"/>
        <end position="221"/>
    </location>
</feature>
<dbReference type="GO" id="GO:0005576">
    <property type="term" value="C:extracellular region"/>
    <property type="evidence" value="ECO:0007669"/>
    <property type="project" value="UniProtKB-SubCell"/>
</dbReference>
<dbReference type="InterPro" id="IPR006311">
    <property type="entry name" value="TAT_signal"/>
</dbReference>
<dbReference type="EMBL" id="FOQY01000073">
    <property type="protein sequence ID" value="SFL21127.1"/>
    <property type="molecule type" value="Genomic_DNA"/>
</dbReference>
<keyword evidence="8" id="KW-1185">Reference proteome</keyword>
<feature type="region of interest" description="Disordered" evidence="4">
    <location>
        <begin position="182"/>
        <end position="231"/>
    </location>
</feature>
<evidence type="ECO:0000256" key="3">
    <source>
        <dbReference type="ARBA" id="ARBA00022729"/>
    </source>
</evidence>
<dbReference type="RefSeq" id="WP_093892339.1">
    <property type="nucleotide sequence ID" value="NZ_FOQY01000073.1"/>
</dbReference>
<keyword evidence="3 5" id="KW-0732">Signal</keyword>
<feature type="signal peptide" evidence="5">
    <location>
        <begin position="1"/>
        <end position="25"/>
    </location>
</feature>
<dbReference type="Gene3D" id="3.20.20.80">
    <property type="entry name" value="Glycosidases"/>
    <property type="match status" value="1"/>
</dbReference>